<organism evidence="1 2">
    <name type="scientific">Bacteroides caccae</name>
    <dbReference type="NCBI Taxonomy" id="47678"/>
    <lineage>
        <taxon>Bacteria</taxon>
        <taxon>Pseudomonadati</taxon>
        <taxon>Bacteroidota</taxon>
        <taxon>Bacteroidia</taxon>
        <taxon>Bacteroidales</taxon>
        <taxon>Bacteroidaceae</taxon>
        <taxon>Bacteroides</taxon>
    </lineage>
</organism>
<protein>
    <recommendedName>
        <fullName evidence="3">ATP-binding protein</fullName>
    </recommendedName>
</protein>
<dbReference type="Gene3D" id="3.40.50.300">
    <property type="entry name" value="P-loop containing nucleotide triphosphate hydrolases"/>
    <property type="match status" value="1"/>
</dbReference>
<evidence type="ECO:0000313" key="1">
    <source>
        <dbReference type="EMBL" id="CUP13826.1"/>
    </source>
</evidence>
<evidence type="ECO:0008006" key="3">
    <source>
        <dbReference type="Google" id="ProtNLM"/>
    </source>
</evidence>
<dbReference type="InterPro" id="IPR027417">
    <property type="entry name" value="P-loop_NTPase"/>
</dbReference>
<evidence type="ECO:0000313" key="2">
    <source>
        <dbReference type="Proteomes" id="UP000095657"/>
    </source>
</evidence>
<reference evidence="1 2" key="1">
    <citation type="submission" date="2015-09" db="EMBL/GenBank/DDBJ databases">
        <authorList>
            <consortium name="Pathogen Informatics"/>
        </authorList>
    </citation>
    <scope>NUCLEOTIDE SEQUENCE [LARGE SCALE GENOMIC DNA]</scope>
    <source>
        <strain evidence="1 2">2789STDY5834880</strain>
    </source>
</reference>
<dbReference type="EMBL" id="CZAI01000003">
    <property type="protein sequence ID" value="CUP13826.1"/>
    <property type="molecule type" value="Genomic_DNA"/>
</dbReference>
<accession>A0A174KTR5</accession>
<dbReference type="SUPFAM" id="SSF52540">
    <property type="entry name" value="P-loop containing nucleoside triphosphate hydrolases"/>
    <property type="match status" value="1"/>
</dbReference>
<dbReference type="AlphaFoldDB" id="A0A174KTR5"/>
<dbReference type="STRING" id="47678.ERS852494_01589"/>
<dbReference type="Proteomes" id="UP000095657">
    <property type="component" value="Unassembled WGS sequence"/>
</dbReference>
<name>A0A174KTR5_9BACE</name>
<sequence length="206" mass="23782">MGRAKSVSELLATKVETFPFKGEWYDAFGEPERKGVWLVWGNSGNGKTTFVVQLCKYLCQFERVIYNSLEEGASLTMKNTLVRCGMLEVNRRFLLLDNEPIDELSERLLRRKSPGIVVIDSFQYTQMNYKQYIAFKEKHKDKLIIFVSHAEGKLPSGRSARSVMYDASQKVYVEGYRAFSKGRFNGPKMQIDAWPEEAAKYWGEVF</sequence>
<dbReference type="RefSeq" id="WP_055171030.1">
    <property type="nucleotide sequence ID" value="NZ_CZAI01000003.1"/>
</dbReference>
<proteinExistence type="predicted"/>
<gene>
    <name evidence="1" type="ORF">ERS852494_01589</name>
</gene>